<reference evidence="2" key="1">
    <citation type="journal article" date="2019" name="BMC Genomics">
        <title>A new reference genome for Sorghum bicolor reveals high levels of sequence similarity between sweet and grain genotypes: implications for the genetics of sugar metabolism.</title>
        <authorList>
            <person name="Cooper E.A."/>
            <person name="Brenton Z.W."/>
            <person name="Flinn B.S."/>
            <person name="Jenkins J."/>
            <person name="Shu S."/>
            <person name="Flowers D."/>
            <person name="Luo F."/>
            <person name="Wang Y."/>
            <person name="Xia P."/>
            <person name="Barry K."/>
            <person name="Daum C."/>
            <person name="Lipzen A."/>
            <person name="Yoshinaga Y."/>
            <person name="Schmutz J."/>
            <person name="Saski C."/>
            <person name="Vermerris W."/>
            <person name="Kresovich S."/>
        </authorList>
    </citation>
    <scope>NUCLEOTIDE SEQUENCE</scope>
</reference>
<accession>A0A921V231</accession>
<dbReference type="Proteomes" id="UP000807115">
    <property type="component" value="Chromosome 1"/>
</dbReference>
<gene>
    <name evidence="2" type="ORF">BDA96_01G467300</name>
</gene>
<evidence type="ECO:0000313" key="2">
    <source>
        <dbReference type="EMBL" id="KAG0551950.1"/>
    </source>
</evidence>
<evidence type="ECO:0000313" key="3">
    <source>
        <dbReference type="Proteomes" id="UP000807115"/>
    </source>
</evidence>
<dbReference type="AlphaFoldDB" id="A0A921V231"/>
<evidence type="ECO:0000256" key="1">
    <source>
        <dbReference type="SAM" id="MobiDB-lite"/>
    </source>
</evidence>
<dbReference type="EMBL" id="CM027680">
    <property type="protein sequence ID" value="KAG0551950.1"/>
    <property type="molecule type" value="Genomic_DNA"/>
</dbReference>
<proteinExistence type="predicted"/>
<comment type="caution">
    <text evidence="2">The sequence shown here is derived from an EMBL/GenBank/DDBJ whole genome shotgun (WGS) entry which is preliminary data.</text>
</comment>
<sequence length="31" mass="3894">MNYRTMEVKNRGEEFSSTKKSTRKRKWMARR</sequence>
<feature type="compositionally biased region" description="Basic and acidic residues" evidence="1">
    <location>
        <begin position="1"/>
        <end position="17"/>
    </location>
</feature>
<name>A0A921V231_SORBI</name>
<feature type="compositionally biased region" description="Basic residues" evidence="1">
    <location>
        <begin position="20"/>
        <end position="31"/>
    </location>
</feature>
<organism evidence="2 3">
    <name type="scientific">Sorghum bicolor</name>
    <name type="common">Sorghum</name>
    <name type="synonym">Sorghum vulgare</name>
    <dbReference type="NCBI Taxonomy" id="4558"/>
    <lineage>
        <taxon>Eukaryota</taxon>
        <taxon>Viridiplantae</taxon>
        <taxon>Streptophyta</taxon>
        <taxon>Embryophyta</taxon>
        <taxon>Tracheophyta</taxon>
        <taxon>Spermatophyta</taxon>
        <taxon>Magnoliopsida</taxon>
        <taxon>Liliopsida</taxon>
        <taxon>Poales</taxon>
        <taxon>Poaceae</taxon>
        <taxon>PACMAD clade</taxon>
        <taxon>Panicoideae</taxon>
        <taxon>Andropogonodae</taxon>
        <taxon>Andropogoneae</taxon>
        <taxon>Sorghinae</taxon>
        <taxon>Sorghum</taxon>
    </lineage>
</organism>
<feature type="region of interest" description="Disordered" evidence="1">
    <location>
        <begin position="1"/>
        <end position="31"/>
    </location>
</feature>
<protein>
    <submittedName>
        <fullName evidence="2">Uncharacterized protein</fullName>
    </submittedName>
</protein>
<reference evidence="2" key="2">
    <citation type="submission" date="2020-10" db="EMBL/GenBank/DDBJ databases">
        <authorList>
            <person name="Cooper E.A."/>
            <person name="Brenton Z.W."/>
            <person name="Flinn B.S."/>
            <person name="Jenkins J."/>
            <person name="Shu S."/>
            <person name="Flowers D."/>
            <person name="Luo F."/>
            <person name="Wang Y."/>
            <person name="Xia P."/>
            <person name="Barry K."/>
            <person name="Daum C."/>
            <person name="Lipzen A."/>
            <person name="Yoshinaga Y."/>
            <person name="Schmutz J."/>
            <person name="Saski C."/>
            <person name="Vermerris W."/>
            <person name="Kresovich S."/>
        </authorList>
    </citation>
    <scope>NUCLEOTIDE SEQUENCE</scope>
</reference>